<gene>
    <name evidence="2" type="ORF">SAMN02983003_4007</name>
</gene>
<dbReference type="GO" id="GO:0016787">
    <property type="term" value="F:hydrolase activity"/>
    <property type="evidence" value="ECO:0007669"/>
    <property type="project" value="UniProtKB-KW"/>
</dbReference>
<dbReference type="InterPro" id="IPR008928">
    <property type="entry name" value="6-hairpin_glycosidase_sf"/>
</dbReference>
<dbReference type="STRING" id="665118.SAMN02983003_4007"/>
<reference evidence="2 3" key="1">
    <citation type="submission" date="2016-11" db="EMBL/GenBank/DDBJ databases">
        <authorList>
            <person name="Jaros S."/>
            <person name="Januszkiewicz K."/>
            <person name="Wedrychowicz H."/>
        </authorList>
    </citation>
    <scope>NUCLEOTIDE SEQUENCE [LARGE SCALE GENOMIC DNA]</scope>
    <source>
        <strain evidence="2 3">ATCC 23634</strain>
    </source>
</reference>
<proteinExistence type="predicted"/>
<dbReference type="InterPro" id="IPR010905">
    <property type="entry name" value="Glyco_hydro_88"/>
</dbReference>
<keyword evidence="3" id="KW-1185">Reference proteome</keyword>
<dbReference type="PANTHER" id="PTHR33886:SF8">
    <property type="entry name" value="UNSATURATED RHAMNOGALACTURONAN HYDROLASE (EUROFUNG)"/>
    <property type="match status" value="1"/>
</dbReference>
<dbReference type="AlphaFoldDB" id="A0A1K2I358"/>
<dbReference type="Proteomes" id="UP000183447">
    <property type="component" value="Unassembled WGS sequence"/>
</dbReference>
<organism evidence="2 3">
    <name type="scientific">Devosia enhydra</name>
    <dbReference type="NCBI Taxonomy" id="665118"/>
    <lineage>
        <taxon>Bacteria</taxon>
        <taxon>Pseudomonadati</taxon>
        <taxon>Pseudomonadota</taxon>
        <taxon>Alphaproteobacteria</taxon>
        <taxon>Hyphomicrobiales</taxon>
        <taxon>Devosiaceae</taxon>
        <taxon>Devosia</taxon>
    </lineage>
</organism>
<sequence>MMMAYFDAFARDYRYYKGGAWCYEDGCIYRGLALLDAADPGGPWFAHLKRLVDGQIDPDGHLAGYRPEDFNLDNVQAGRALLFLHRRLGDVRYRIGADALAAQLPLQPRTPGGNYWHKLVYPQQVWLDGLYMALPFQLDYALLVGDRQLYRDAIAQMESAIILLRDAGTRLYRHGYDAGRVQDWADPVTGLSRAYWSRAMGWLAMALVDVAELAGPDAGAITAACTDLADILAQHQQPDGRWLQVTDLPDLEGNYPESSATAMFAYFYIAGTRLGLRGLSAEPGLRALAGLERHALAPSPSGRTELQQICYMAGLGGFSGRNRDGSVGYYLSEPIVADDSKGVGPLMMAAAERLMRERQPLATAV</sequence>
<keyword evidence="1 2" id="KW-0378">Hydrolase</keyword>
<dbReference type="SUPFAM" id="SSF48208">
    <property type="entry name" value="Six-hairpin glycosidases"/>
    <property type="match status" value="1"/>
</dbReference>
<dbReference type="PANTHER" id="PTHR33886">
    <property type="entry name" value="UNSATURATED RHAMNOGALACTURONAN HYDROLASE (EUROFUNG)"/>
    <property type="match status" value="1"/>
</dbReference>
<dbReference type="RefSeq" id="WP_425290588.1">
    <property type="nucleotide sequence ID" value="NZ_FPKU01000004.1"/>
</dbReference>
<dbReference type="InterPro" id="IPR052043">
    <property type="entry name" value="PolySaccharide_Degr_Enz"/>
</dbReference>
<dbReference type="Pfam" id="PF07470">
    <property type="entry name" value="Glyco_hydro_88"/>
    <property type="match status" value="1"/>
</dbReference>
<dbReference type="EMBL" id="FPKU01000004">
    <property type="protein sequence ID" value="SFZ86813.1"/>
    <property type="molecule type" value="Genomic_DNA"/>
</dbReference>
<evidence type="ECO:0000313" key="2">
    <source>
        <dbReference type="EMBL" id="SFZ86813.1"/>
    </source>
</evidence>
<evidence type="ECO:0000313" key="3">
    <source>
        <dbReference type="Proteomes" id="UP000183447"/>
    </source>
</evidence>
<dbReference type="GO" id="GO:0005975">
    <property type="term" value="P:carbohydrate metabolic process"/>
    <property type="evidence" value="ECO:0007669"/>
    <property type="project" value="InterPro"/>
</dbReference>
<accession>A0A1K2I358</accession>
<dbReference type="Gene3D" id="1.50.10.10">
    <property type="match status" value="1"/>
</dbReference>
<protein>
    <submittedName>
        <fullName evidence="2">Unsaturated rhamnogalacturonyl hydrolase</fullName>
    </submittedName>
</protein>
<dbReference type="InterPro" id="IPR012341">
    <property type="entry name" value="6hp_glycosidase-like_sf"/>
</dbReference>
<name>A0A1K2I358_9HYPH</name>
<evidence type="ECO:0000256" key="1">
    <source>
        <dbReference type="ARBA" id="ARBA00022801"/>
    </source>
</evidence>